<feature type="signal peptide" evidence="2">
    <location>
        <begin position="1"/>
        <end position="31"/>
    </location>
</feature>
<evidence type="ECO:0000259" key="3">
    <source>
        <dbReference type="SMART" id="SM00854"/>
    </source>
</evidence>
<proteinExistence type="inferred from homology"/>
<gene>
    <name evidence="4" type="ORF">E8A74_30085</name>
</gene>
<name>A0A4U1J450_9BACT</name>
<reference evidence="4 5" key="1">
    <citation type="submission" date="2019-04" db="EMBL/GenBank/DDBJ databases">
        <authorList>
            <person name="Li Y."/>
            <person name="Wang J."/>
        </authorList>
    </citation>
    <scope>NUCLEOTIDE SEQUENCE [LARGE SCALE GENOMIC DNA]</scope>
    <source>
        <strain evidence="4 5">DSM 14668</strain>
    </source>
</reference>
<organism evidence="4 5">
    <name type="scientific">Polyangium fumosum</name>
    <dbReference type="NCBI Taxonomy" id="889272"/>
    <lineage>
        <taxon>Bacteria</taxon>
        <taxon>Pseudomonadati</taxon>
        <taxon>Myxococcota</taxon>
        <taxon>Polyangia</taxon>
        <taxon>Polyangiales</taxon>
        <taxon>Polyangiaceae</taxon>
        <taxon>Polyangium</taxon>
    </lineage>
</organism>
<dbReference type="AlphaFoldDB" id="A0A4U1J450"/>
<evidence type="ECO:0000313" key="4">
    <source>
        <dbReference type="EMBL" id="TKD01836.1"/>
    </source>
</evidence>
<dbReference type="InterPro" id="IPR013784">
    <property type="entry name" value="Carb-bd-like_fold"/>
</dbReference>
<dbReference type="InterPro" id="IPR029052">
    <property type="entry name" value="Metallo-depent_PP-like"/>
</dbReference>
<dbReference type="RefSeq" id="WP_136932548.1">
    <property type="nucleotide sequence ID" value="NZ_SSMQ01000037.1"/>
</dbReference>
<dbReference type="Proteomes" id="UP000309215">
    <property type="component" value="Unassembled WGS sequence"/>
</dbReference>
<dbReference type="SUPFAM" id="SSF56300">
    <property type="entry name" value="Metallo-dependent phosphatases"/>
    <property type="match status" value="1"/>
</dbReference>
<keyword evidence="5" id="KW-1185">Reference proteome</keyword>
<protein>
    <submittedName>
        <fullName evidence="4">Carbohydrate-binding protein</fullName>
    </submittedName>
</protein>
<dbReference type="InterPro" id="IPR052169">
    <property type="entry name" value="CW_Biosynth-Accessory"/>
</dbReference>
<dbReference type="SUPFAM" id="SSF49452">
    <property type="entry name" value="Starch-binding domain-like"/>
    <property type="match status" value="1"/>
</dbReference>
<dbReference type="PANTHER" id="PTHR33393:SF12">
    <property type="entry name" value="CAPSULE BIOSYNTHESIS PROTEIN CAPA"/>
    <property type="match status" value="1"/>
</dbReference>
<dbReference type="EMBL" id="SSMQ01000037">
    <property type="protein sequence ID" value="TKD01836.1"/>
    <property type="molecule type" value="Genomic_DNA"/>
</dbReference>
<dbReference type="CDD" id="cd07381">
    <property type="entry name" value="MPP_CapA"/>
    <property type="match status" value="1"/>
</dbReference>
<comment type="similarity">
    <text evidence="1">Belongs to the CapA family.</text>
</comment>
<feature type="domain" description="Capsule synthesis protein CapA" evidence="3">
    <location>
        <begin position="148"/>
        <end position="415"/>
    </location>
</feature>
<dbReference type="OrthoDB" id="9810718at2"/>
<sequence>MAETHITGKHLRAGLVCLGITSAFAPTVAHAQPYQFDTSEATFDTTYAQTTISLSGTIKNRAGQALTGATVTVLAWGDGVTNAGKTATTNASGGFTITGLKRRNVLLKITASGHYSEIIPVDLHRPTSETITSTGTISMNPTKAGRVRLIFGGDTMLGRRFTDLDADGIEGEAGDLIRPATRAADAQAIFSYVRDALSSADYTIVNLESPITSDTSTPHPYKDYTFFSYPETLAGITYAGIDGVDLANNHIFDYLTTGVTDSMLHVSNAGLDWCGVGSNDTNAEGTTIFRTLNSVPLSLLGFSELVSDGSSELDYLLVARDPDKAGALEASSANMNAFIDDETPERFAIPMIHGGVEYSEFPSNSMRSKFISLANRGAGMVVAHHTHTAQGIGLVNVGGTPRFVLMSLGNFVFDQDVHETFQSILAIADVDVLAGGGFDVARLDLIPISIEGYVPKLVAGDGLARMGRHFGHLSTHLPKSPAGQNIADGLSGAVVFPTGHRIVALRSTSQYTTSTTNQSLNAAVTSQTTGPIAFARNAPSDSLSYVKSSASATVEWGRELLINGDFEDLDVDGDFSEGAAWDQSTVRYVENSVVRSGMGALVMLRNASNATEITVYNNNRVSFPGGSKLTITGWIRGDNAGPFTLTTRMYSDSGTTLSTTDSYTKSASTYGWTQFIVNVTAASNATSARFYFRTSPPATGEARIFIDDFSLIRWEKSSIYALNGFEIPAPNNWSHVRFTNVAAGVSSLGVTLGHRTFTAL</sequence>
<keyword evidence="2" id="KW-0732">Signal</keyword>
<accession>A0A4U1J450</accession>
<dbReference type="InterPro" id="IPR019079">
    <property type="entry name" value="Capsule_synth_CapA"/>
</dbReference>
<dbReference type="PANTHER" id="PTHR33393">
    <property type="entry name" value="POLYGLUTAMINE SYNTHESIS ACCESSORY PROTEIN RV0574C-RELATED"/>
    <property type="match status" value="1"/>
</dbReference>
<dbReference type="GO" id="GO:0030246">
    <property type="term" value="F:carbohydrate binding"/>
    <property type="evidence" value="ECO:0007669"/>
    <property type="project" value="InterPro"/>
</dbReference>
<feature type="chain" id="PRO_5020401298" evidence="2">
    <location>
        <begin position="32"/>
        <end position="760"/>
    </location>
</feature>
<evidence type="ECO:0000256" key="1">
    <source>
        <dbReference type="ARBA" id="ARBA00005662"/>
    </source>
</evidence>
<dbReference type="SMART" id="SM00854">
    <property type="entry name" value="PGA_cap"/>
    <property type="match status" value="1"/>
</dbReference>
<dbReference type="Gene3D" id="2.60.120.260">
    <property type="entry name" value="Galactose-binding domain-like"/>
    <property type="match status" value="1"/>
</dbReference>
<dbReference type="Gene3D" id="2.60.40.1120">
    <property type="entry name" value="Carboxypeptidase-like, regulatory domain"/>
    <property type="match status" value="1"/>
</dbReference>
<evidence type="ECO:0000256" key="2">
    <source>
        <dbReference type="SAM" id="SignalP"/>
    </source>
</evidence>
<dbReference type="Pfam" id="PF13620">
    <property type="entry name" value="CarboxypepD_reg"/>
    <property type="match status" value="1"/>
</dbReference>
<dbReference type="Pfam" id="PF09587">
    <property type="entry name" value="PGA_cap"/>
    <property type="match status" value="1"/>
</dbReference>
<comment type="caution">
    <text evidence="4">The sequence shown here is derived from an EMBL/GenBank/DDBJ whole genome shotgun (WGS) entry which is preliminary data.</text>
</comment>
<evidence type="ECO:0000313" key="5">
    <source>
        <dbReference type="Proteomes" id="UP000309215"/>
    </source>
</evidence>